<keyword evidence="3" id="KW-1185">Reference proteome</keyword>
<proteinExistence type="predicted"/>
<accession>A0A0B7FA26</accession>
<gene>
    <name evidence="2" type="ORF">RSOLAG1IB_06550</name>
</gene>
<evidence type="ECO:0000313" key="2">
    <source>
        <dbReference type="EMBL" id="CEL53769.1"/>
    </source>
</evidence>
<feature type="region of interest" description="Disordered" evidence="1">
    <location>
        <begin position="35"/>
        <end position="87"/>
    </location>
</feature>
<reference evidence="2 3" key="1">
    <citation type="submission" date="2014-11" db="EMBL/GenBank/DDBJ databases">
        <authorList>
            <person name="Wibberg Daniel"/>
        </authorList>
    </citation>
    <scope>NUCLEOTIDE SEQUENCE [LARGE SCALE GENOMIC DNA]</scope>
    <source>
        <strain evidence="2">Rhizoctonia solani AG1-IB 7/3/14</strain>
    </source>
</reference>
<dbReference type="Proteomes" id="UP000059188">
    <property type="component" value="Unassembled WGS sequence"/>
</dbReference>
<name>A0A0B7FA26_THACB</name>
<evidence type="ECO:0000256" key="1">
    <source>
        <dbReference type="SAM" id="MobiDB-lite"/>
    </source>
</evidence>
<sequence>MSSFLSKSYAIYETPSVGTSSTSLLISEKKCQSTSSDKHYSAAHGNLTSQSGASGHTPALNVPLPQSQSQPQNVQKSQAKGVWCQGK</sequence>
<feature type="compositionally biased region" description="Polar residues" evidence="1">
    <location>
        <begin position="64"/>
        <end position="78"/>
    </location>
</feature>
<evidence type="ECO:0000313" key="3">
    <source>
        <dbReference type="Proteomes" id="UP000059188"/>
    </source>
</evidence>
<organism evidence="2 3">
    <name type="scientific">Thanatephorus cucumeris (strain AG1-IB / isolate 7/3/14)</name>
    <name type="common">Lettuce bottom rot fungus</name>
    <name type="synonym">Rhizoctonia solani</name>
    <dbReference type="NCBI Taxonomy" id="1108050"/>
    <lineage>
        <taxon>Eukaryota</taxon>
        <taxon>Fungi</taxon>
        <taxon>Dikarya</taxon>
        <taxon>Basidiomycota</taxon>
        <taxon>Agaricomycotina</taxon>
        <taxon>Agaricomycetes</taxon>
        <taxon>Cantharellales</taxon>
        <taxon>Ceratobasidiaceae</taxon>
        <taxon>Rhizoctonia</taxon>
        <taxon>Rhizoctonia solani AG-1</taxon>
    </lineage>
</organism>
<dbReference type="AlphaFoldDB" id="A0A0B7FA26"/>
<protein>
    <submittedName>
        <fullName evidence="2">Uncharacterized protein</fullName>
    </submittedName>
</protein>
<dbReference type="EMBL" id="LN679113">
    <property type="protein sequence ID" value="CEL53769.1"/>
    <property type="molecule type" value="Genomic_DNA"/>
</dbReference>